<dbReference type="AlphaFoldDB" id="A0A0F9ELM6"/>
<comment type="caution">
    <text evidence="1">The sequence shown here is derived from an EMBL/GenBank/DDBJ whole genome shotgun (WGS) entry which is preliminary data.</text>
</comment>
<reference evidence="1" key="1">
    <citation type="journal article" date="2015" name="Nature">
        <title>Complex archaea that bridge the gap between prokaryotes and eukaryotes.</title>
        <authorList>
            <person name="Spang A."/>
            <person name="Saw J.H."/>
            <person name="Jorgensen S.L."/>
            <person name="Zaremba-Niedzwiedzka K."/>
            <person name="Martijn J."/>
            <person name="Lind A.E."/>
            <person name="van Eijk R."/>
            <person name="Schleper C."/>
            <person name="Guy L."/>
            <person name="Ettema T.J."/>
        </authorList>
    </citation>
    <scope>NUCLEOTIDE SEQUENCE</scope>
</reference>
<accession>A0A0F9ELM6</accession>
<evidence type="ECO:0000313" key="1">
    <source>
        <dbReference type="EMBL" id="KKL45790.1"/>
    </source>
</evidence>
<dbReference type="EMBL" id="LAZR01034264">
    <property type="protein sequence ID" value="KKL45790.1"/>
    <property type="molecule type" value="Genomic_DNA"/>
</dbReference>
<gene>
    <name evidence="1" type="ORF">LCGC14_2352150</name>
</gene>
<sequence>LVAHYVAEKRMAKLARADASDILGVRVPDLESEEELRAQLNSRV</sequence>
<organism evidence="1">
    <name type="scientific">marine sediment metagenome</name>
    <dbReference type="NCBI Taxonomy" id="412755"/>
    <lineage>
        <taxon>unclassified sequences</taxon>
        <taxon>metagenomes</taxon>
        <taxon>ecological metagenomes</taxon>
    </lineage>
</organism>
<protein>
    <submittedName>
        <fullName evidence="1">Uncharacterized protein</fullName>
    </submittedName>
</protein>
<feature type="non-terminal residue" evidence="1">
    <location>
        <position position="1"/>
    </location>
</feature>
<proteinExistence type="predicted"/>
<name>A0A0F9ELM6_9ZZZZ</name>